<sequence length="200" mass="21703">MTATIVTLAKPSNSWGSGFCAGQLAAVVVGVDDNVWVVVETVRLTEAGDVTVAVVVIRSVDHVEGTVELQAVTTATELPVGQRRDVVRENLNVLLHGRAADVASVVFQDVTSVVLKDEEEEEKKVAVKSWLLDPSNVALAFPGWLAEYDRPARKASQDLEKASKALSSMWSVDAASDSHKRRMRLAASDMIRPCSLPHWQ</sequence>
<reference evidence="1 2" key="1">
    <citation type="submission" date="2023-01" db="EMBL/GenBank/DDBJ databases">
        <title>Analysis of 21 Apiospora genomes using comparative genomics revels a genus with tremendous synthesis potential of carbohydrate active enzymes and secondary metabolites.</title>
        <authorList>
            <person name="Sorensen T."/>
        </authorList>
    </citation>
    <scope>NUCLEOTIDE SEQUENCE [LARGE SCALE GENOMIC DNA]</scope>
    <source>
        <strain evidence="1 2">CBS 20057</strain>
    </source>
</reference>
<keyword evidence="2" id="KW-1185">Reference proteome</keyword>
<dbReference type="EMBL" id="JAQQWI010000016">
    <property type="protein sequence ID" value="KAK8008493.1"/>
    <property type="molecule type" value="Genomic_DNA"/>
</dbReference>
<dbReference type="Proteomes" id="UP001396898">
    <property type="component" value="Unassembled WGS sequence"/>
</dbReference>
<name>A0ABR1RE32_9PEZI</name>
<gene>
    <name evidence="1" type="ORF">PG991_011044</name>
</gene>
<comment type="caution">
    <text evidence="1">The sequence shown here is derived from an EMBL/GenBank/DDBJ whole genome shotgun (WGS) entry which is preliminary data.</text>
</comment>
<evidence type="ECO:0000313" key="2">
    <source>
        <dbReference type="Proteomes" id="UP001396898"/>
    </source>
</evidence>
<proteinExistence type="predicted"/>
<organism evidence="1 2">
    <name type="scientific">Apiospora marii</name>
    <dbReference type="NCBI Taxonomy" id="335849"/>
    <lineage>
        <taxon>Eukaryota</taxon>
        <taxon>Fungi</taxon>
        <taxon>Dikarya</taxon>
        <taxon>Ascomycota</taxon>
        <taxon>Pezizomycotina</taxon>
        <taxon>Sordariomycetes</taxon>
        <taxon>Xylariomycetidae</taxon>
        <taxon>Amphisphaeriales</taxon>
        <taxon>Apiosporaceae</taxon>
        <taxon>Apiospora</taxon>
    </lineage>
</organism>
<accession>A0ABR1RE32</accession>
<evidence type="ECO:0000313" key="1">
    <source>
        <dbReference type="EMBL" id="KAK8008493.1"/>
    </source>
</evidence>
<protein>
    <submittedName>
        <fullName evidence="1">Uncharacterized protein</fullName>
    </submittedName>
</protein>